<keyword evidence="7" id="KW-0813">Transport</keyword>
<evidence type="ECO:0000313" key="8">
    <source>
        <dbReference type="EMBL" id="MBB3968431.1"/>
    </source>
</evidence>
<dbReference type="Proteomes" id="UP000583101">
    <property type="component" value="Unassembled WGS sequence"/>
</dbReference>
<dbReference type="InterPro" id="IPR003400">
    <property type="entry name" value="ExbD"/>
</dbReference>
<dbReference type="PANTHER" id="PTHR30558">
    <property type="entry name" value="EXBD MEMBRANE COMPONENT OF PMF-DRIVEN MACROMOLECULE IMPORT SYSTEM"/>
    <property type="match status" value="1"/>
</dbReference>
<proteinExistence type="inferred from homology"/>
<dbReference type="Proteomes" id="UP000297248">
    <property type="component" value="Unassembled WGS sequence"/>
</dbReference>
<evidence type="ECO:0000313" key="11">
    <source>
        <dbReference type="Proteomes" id="UP000583101"/>
    </source>
</evidence>
<evidence type="ECO:0000313" key="10">
    <source>
        <dbReference type="Proteomes" id="UP000297248"/>
    </source>
</evidence>
<keyword evidence="4 7" id="KW-0812">Transmembrane</keyword>
<comment type="subcellular location">
    <subcellularLocation>
        <location evidence="1">Cell membrane</location>
        <topology evidence="1">Single-pass membrane protein</topology>
    </subcellularLocation>
    <subcellularLocation>
        <location evidence="7">Cell membrane</location>
        <topology evidence="7">Single-pass type II membrane protein</topology>
    </subcellularLocation>
</comment>
<reference evidence="8 11" key="3">
    <citation type="submission" date="2020-08" db="EMBL/GenBank/DDBJ databases">
        <title>Genomic Encyclopedia of Type Strains, Phase IV (KMG-IV): sequencing the most valuable type-strain genomes for metagenomic binning, comparative biology and taxonomic classification.</title>
        <authorList>
            <person name="Goeker M."/>
        </authorList>
    </citation>
    <scope>NUCLEOTIDE SEQUENCE [LARGE SCALE GENOMIC DNA]</scope>
    <source>
        <strain evidence="8 11">DSM 100995</strain>
    </source>
</reference>
<dbReference type="PANTHER" id="PTHR30558:SF7">
    <property type="entry name" value="TOL-PAL SYSTEM PROTEIN TOLR"/>
    <property type="match status" value="1"/>
</dbReference>
<reference evidence="9" key="2">
    <citation type="submission" date="2019-03" db="EMBL/GenBank/DDBJ databases">
        <authorList>
            <person name="Yan Y.-Q."/>
            <person name="Du Z.-J."/>
        </authorList>
    </citation>
    <scope>NUCLEOTIDE SEQUENCE</scope>
    <source>
        <strain evidence="9">PP-F2FG21</strain>
    </source>
</reference>
<keyword evidence="7" id="KW-0653">Protein transport</keyword>
<evidence type="ECO:0000256" key="3">
    <source>
        <dbReference type="ARBA" id="ARBA00022475"/>
    </source>
</evidence>
<keyword evidence="11" id="KW-1185">Reference proteome</keyword>
<dbReference type="AlphaFoldDB" id="A0A4Y8AIF7"/>
<comment type="similarity">
    <text evidence="2 7">Belongs to the ExbD/TolR family.</text>
</comment>
<gene>
    <name evidence="9" type="ORF">E2R65_08010</name>
    <name evidence="8" type="ORF">GGR35_001023</name>
</gene>
<dbReference type="RefSeq" id="WP_134335955.1">
    <property type="nucleotide sequence ID" value="NZ_BMCZ01000004.1"/>
</dbReference>
<protein>
    <submittedName>
        <fullName evidence="8">Biopolymer transport protein ExbD</fullName>
    </submittedName>
    <submittedName>
        <fullName evidence="9">Biopolymer transporter ExbD</fullName>
    </submittedName>
</protein>
<dbReference type="EMBL" id="JACIEG010000002">
    <property type="protein sequence ID" value="MBB3968431.1"/>
    <property type="molecule type" value="Genomic_DNA"/>
</dbReference>
<dbReference type="Gene3D" id="3.30.420.270">
    <property type="match status" value="1"/>
</dbReference>
<evidence type="ECO:0000256" key="4">
    <source>
        <dbReference type="ARBA" id="ARBA00022692"/>
    </source>
</evidence>
<name>A0A4Y8AIF7_9SPHI</name>
<evidence type="ECO:0000256" key="1">
    <source>
        <dbReference type="ARBA" id="ARBA00004162"/>
    </source>
</evidence>
<organism evidence="9 10">
    <name type="scientific">Mucilaginibacter phyllosphaerae</name>
    <dbReference type="NCBI Taxonomy" id="1812349"/>
    <lineage>
        <taxon>Bacteria</taxon>
        <taxon>Pseudomonadati</taxon>
        <taxon>Bacteroidota</taxon>
        <taxon>Sphingobacteriia</taxon>
        <taxon>Sphingobacteriales</taxon>
        <taxon>Sphingobacteriaceae</taxon>
        <taxon>Mucilaginibacter</taxon>
    </lineage>
</organism>
<accession>A0A4Y8AIF7</accession>
<evidence type="ECO:0000256" key="7">
    <source>
        <dbReference type="RuleBase" id="RU003879"/>
    </source>
</evidence>
<comment type="caution">
    <text evidence="9">The sequence shown here is derived from an EMBL/GenBank/DDBJ whole genome shotgun (WGS) entry which is preliminary data.</text>
</comment>
<keyword evidence="5" id="KW-1133">Transmembrane helix</keyword>
<evidence type="ECO:0000256" key="6">
    <source>
        <dbReference type="ARBA" id="ARBA00023136"/>
    </source>
</evidence>
<evidence type="ECO:0000256" key="5">
    <source>
        <dbReference type="ARBA" id="ARBA00022989"/>
    </source>
</evidence>
<evidence type="ECO:0000313" key="9">
    <source>
        <dbReference type="EMBL" id="TEW67921.1"/>
    </source>
</evidence>
<reference evidence="9 10" key="1">
    <citation type="journal article" date="2016" name="Int. J. Syst. Evol. Microbiol.">
        <title>Proposal of Mucilaginibacter phyllosphaerae sp. nov. isolated from the phyllosphere of Galium album.</title>
        <authorList>
            <person name="Aydogan E.L."/>
            <person name="Busse H.J."/>
            <person name="Moser G."/>
            <person name="Muller C."/>
            <person name="Kampfer P."/>
            <person name="Glaeser S.P."/>
        </authorList>
    </citation>
    <scope>NUCLEOTIDE SEQUENCE [LARGE SCALE GENOMIC DNA]</scope>
    <source>
        <strain evidence="9 10">PP-F2FG21</strain>
    </source>
</reference>
<dbReference type="GO" id="GO:0015031">
    <property type="term" value="P:protein transport"/>
    <property type="evidence" value="ECO:0007669"/>
    <property type="project" value="UniProtKB-KW"/>
</dbReference>
<dbReference type="Pfam" id="PF02472">
    <property type="entry name" value="ExbD"/>
    <property type="match status" value="1"/>
</dbReference>
<evidence type="ECO:0000256" key="2">
    <source>
        <dbReference type="ARBA" id="ARBA00005811"/>
    </source>
</evidence>
<dbReference type="OrthoDB" id="1375727at2"/>
<keyword evidence="6" id="KW-0472">Membrane</keyword>
<dbReference type="EMBL" id="SNQG01000002">
    <property type="protein sequence ID" value="TEW67921.1"/>
    <property type="molecule type" value="Genomic_DNA"/>
</dbReference>
<keyword evidence="3" id="KW-1003">Cell membrane</keyword>
<dbReference type="GO" id="GO:0022857">
    <property type="term" value="F:transmembrane transporter activity"/>
    <property type="evidence" value="ECO:0007669"/>
    <property type="project" value="InterPro"/>
</dbReference>
<sequence length="133" mass="14802">MNLRKRHKGASAEVHTSAMNDIMFFLLLFFLIASTVTNPNVIKLMLPKSSSGQSVSKKTINVSIDKDLKYTIDKKEVPVDQLQPTLQSYKALASELTIVLYVDRTVAIQDVVQVMDIAQKLNIKLVLATEPKG</sequence>
<dbReference type="GO" id="GO:0005886">
    <property type="term" value="C:plasma membrane"/>
    <property type="evidence" value="ECO:0007669"/>
    <property type="project" value="UniProtKB-SubCell"/>
</dbReference>